<dbReference type="OrthoDB" id="3013446at2759"/>
<feature type="compositionally biased region" description="Polar residues" evidence="1">
    <location>
        <begin position="1784"/>
        <end position="1793"/>
    </location>
</feature>
<feature type="compositionally biased region" description="Basic and acidic residues" evidence="1">
    <location>
        <begin position="1768"/>
        <end position="1777"/>
    </location>
</feature>
<feature type="compositionally biased region" description="Basic and acidic residues" evidence="1">
    <location>
        <begin position="1841"/>
        <end position="1853"/>
    </location>
</feature>
<feature type="region of interest" description="Disordered" evidence="1">
    <location>
        <begin position="270"/>
        <end position="319"/>
    </location>
</feature>
<name>A0A0P1BHB3_9BASI</name>
<feature type="compositionally biased region" description="Basic and acidic residues" evidence="1">
    <location>
        <begin position="1951"/>
        <end position="1969"/>
    </location>
</feature>
<feature type="compositionally biased region" description="Basic and acidic residues" evidence="1">
    <location>
        <begin position="1215"/>
        <end position="1227"/>
    </location>
</feature>
<feature type="region of interest" description="Disordered" evidence="1">
    <location>
        <begin position="1425"/>
        <end position="2004"/>
    </location>
</feature>
<feature type="compositionally biased region" description="Polar residues" evidence="1">
    <location>
        <begin position="487"/>
        <end position="496"/>
    </location>
</feature>
<feature type="compositionally biased region" description="Low complexity" evidence="1">
    <location>
        <begin position="1233"/>
        <end position="1251"/>
    </location>
</feature>
<feature type="region of interest" description="Disordered" evidence="1">
    <location>
        <begin position="665"/>
        <end position="815"/>
    </location>
</feature>
<feature type="compositionally biased region" description="Polar residues" evidence="1">
    <location>
        <begin position="1714"/>
        <end position="1723"/>
    </location>
</feature>
<feature type="compositionally biased region" description="Polar residues" evidence="1">
    <location>
        <begin position="440"/>
        <end position="450"/>
    </location>
</feature>
<feature type="compositionally biased region" description="Polar residues" evidence="1">
    <location>
        <begin position="90"/>
        <end position="113"/>
    </location>
</feature>
<feature type="compositionally biased region" description="Polar residues" evidence="1">
    <location>
        <begin position="219"/>
        <end position="235"/>
    </location>
</feature>
<keyword evidence="3" id="KW-1185">Reference proteome</keyword>
<evidence type="ECO:0000313" key="2">
    <source>
        <dbReference type="EMBL" id="CEH15539.1"/>
    </source>
</evidence>
<feature type="region of interest" description="Disordered" evidence="1">
    <location>
        <begin position="1136"/>
        <end position="1203"/>
    </location>
</feature>
<feature type="compositionally biased region" description="Polar residues" evidence="1">
    <location>
        <begin position="1166"/>
        <end position="1190"/>
    </location>
</feature>
<feature type="compositionally biased region" description="Polar residues" evidence="1">
    <location>
        <begin position="286"/>
        <end position="296"/>
    </location>
</feature>
<dbReference type="Proteomes" id="UP000054845">
    <property type="component" value="Unassembled WGS sequence"/>
</dbReference>
<reference evidence="2 3" key="1">
    <citation type="submission" date="2014-09" db="EMBL/GenBank/DDBJ databases">
        <authorList>
            <person name="Magalhaes I.L.F."/>
            <person name="Oliveira U."/>
            <person name="Santos F.R."/>
            <person name="Vidigal T.H.D.A."/>
            <person name="Brescovit A.D."/>
            <person name="Santos A.J."/>
        </authorList>
    </citation>
    <scope>NUCLEOTIDE SEQUENCE [LARGE SCALE GENOMIC DNA]</scope>
</reference>
<dbReference type="EMBL" id="CCYA01000264">
    <property type="protein sequence ID" value="CEH15539.1"/>
    <property type="molecule type" value="Genomic_DNA"/>
</dbReference>
<accession>A0A0P1BHB3</accession>
<feature type="region of interest" description="Disordered" evidence="1">
    <location>
        <begin position="827"/>
        <end position="846"/>
    </location>
</feature>
<evidence type="ECO:0000313" key="3">
    <source>
        <dbReference type="Proteomes" id="UP000054845"/>
    </source>
</evidence>
<sequence length="2004" mass="210147">MAHTSDRSWVYQQPHLGSGASSSPYPDQNGANGYGTSDGSASNAPTRQQDQAYQQMSSPGPSGPEAGAQLSRAPTWAKSINFGGDFDLDSATSPSPSAGTNNDIAFQVQQRNAMNHVRQESYGNRGGFETGAAKRDSYNALGQAYSPGRVAAHARVTSGDSSHTPTAGSPGGSISPRFSLQGTPRQTSAAYNRASPQTPLASSMQRPSSKVMSGPLTRAQISPQHQQLHARLSQQQFPQHLWHNPPEWARGPMYPSSSADLYATPGAIEEVEQLSSSEPPFRGSAKNDNSRPSTAGSGDDDFGRKSAGFGQNGYGAGNSAKRASVLSFQTALSGSFAGSGMHTPNSLSEVGNPMDIAALDTMAPPQPWVSPPFGTSRSRSASPEDRLPGALPGGWNAGGNGWDIAPALPPKPPSVFSSPRERPMSISSSNKELPLEPRQDSSAALTLQSEPQAYDLKLDAYNPDADDTVIQVPGGAQGITREVTVTPAHSRSASRQLQKDGSDAKAPPQPSRNASFSAQEAATRPSMDVAQEMGTVAPDSNARAQQERDAPTPVAAARESELPLSPAQTPRGSASSRPELPPALPSKERTAPLLAKHSLPSTPVTAAAPHTSPQARGLADDVIPPPLPRDVAAPTQASAMPPVSESAPEPVTDFRARPLANITTNLAGVGARPPSAGSAGLLSGASQSPVASRQSLPTDEQFVMASQGAPPRSQGRQSPADLIAQPLARKQSAGNALPRAAFADAGLPASSADPVDRSTSPSIETPPREDSPPPEGEVEARAEWERARAKRLTAGASKEKTPRKPTFRGSLKPLQYMDAPATPIATYSPVASGGPTPMDSPLAELNDPLGAANAQVDGLPNTAGAKTTTRSRSGSSGGVLSTQQLQRQQARDQRRSVGTINLAMGTTGDAVGGASGPYPTFPSPSAAASNGGRLYSGVTPQRSLVPPFELQQRPDGLLSGLIGPDGVRRSPNDPEVCLECMMRDEDMIDVHVLGPGLWERESDRDFEDACRAEAEEDDKREARRNAASQGTHGGTVESVGNGQGSLLPSAHGSDHSAPATGSLPPSKDLSHTSQRPAGVRVRVKRVAKGDPLTAERLKLHTQMNPPASSHRWRTLQTFLAIQAKYIAAEQRARQQAGLDRELPSRPNAAPAAPGPITANDYDNRMIRTNSGTNTGDALVSRLSSKNSRSAQRPPGSHLKDSSFVLEDEVLAPADREAKERDIANARDARRKLAASAPDAARSSSPAPGARATHAQRGISHAQQRSLDEERKRASGQLLDDLSAGHQSIPRRSAAASSPTRVGSINDLRSLSGAMQATAPSSPVSLAPPNRPFVHGSGGRSQLSLAPSGSMVDMHVGLEDHAEHRINQAGFMPGTPLGPQSPGVLNRAYYGYPGDGEQPRSAMTAFGQEHADQEVSHQADATINSTYQDPNEADESRDQVPNEAMSRDGPSKRKSKKGGLRGFFSKIAGTDKNRSSSNGLETSSDRSGSPRAQRVSLGADAAIDQTPSTSRLSNRGRRSTSSLVPSGRPSGGDKNLSAASAMYQNPPGMASQTSFDMGIGPMTADTGPFGSGPLPPPRLESRTGKPVPASHVEASAASAKTDPKSLRSASSTSYLNNAGRDTRRDTRGSLNAPRVPLSPATASIASQAAPPKRTSSRGGASQRGEMDDVPGVDTAEAASVASSRTSRKDVPALPAPKSRQGINQPGLSDDRYPSGFSTYANNEGASAGVFSSSTSASQTDPPSRSSMQTGRGSGAATPLGQPSRPPRNPRRESPKKENAPLPSFNVIQSGSRHPQQILEHPLANSLKQVPPLPSERRFHTGPRAPGFEPMPPLPDFNPVGDYDAKPSRQHHALDLAEPMVKPGKEKRKSRFFKFSFGGKNKRESSQIPPSPSAPIADGRQSRAGGLGVPSSTSGGGLGSRLNASWVAPSLRSRSSRATFDEMSALPPPKPGFAERLRAVSTPADDRRDLPPRAQSSMAKLPSQGFAFPGFRSRSRAAMVDEDSDE</sequence>
<feature type="region of interest" description="Disordered" evidence="1">
    <location>
        <begin position="148"/>
        <end position="235"/>
    </location>
</feature>
<feature type="compositionally biased region" description="Gly residues" evidence="1">
    <location>
        <begin position="391"/>
        <end position="401"/>
    </location>
</feature>
<feature type="compositionally biased region" description="Basic and acidic residues" evidence="1">
    <location>
        <begin position="778"/>
        <end position="787"/>
    </location>
</feature>
<feature type="compositionally biased region" description="Polar residues" evidence="1">
    <location>
        <begin position="158"/>
        <end position="167"/>
    </location>
</feature>
<evidence type="ECO:0000256" key="1">
    <source>
        <dbReference type="SAM" id="MobiDB-lite"/>
    </source>
</evidence>
<feature type="region of interest" description="Disordered" evidence="1">
    <location>
        <begin position="1008"/>
        <end position="1087"/>
    </location>
</feature>
<feature type="region of interest" description="Disordered" evidence="1">
    <location>
        <begin position="852"/>
        <end position="938"/>
    </location>
</feature>
<proteinExistence type="predicted"/>
<feature type="compositionally biased region" description="Polar residues" evidence="1">
    <location>
        <begin position="566"/>
        <end position="576"/>
    </location>
</feature>
<feature type="compositionally biased region" description="Polar residues" evidence="1">
    <location>
        <begin position="176"/>
        <end position="211"/>
    </location>
</feature>
<feature type="compositionally biased region" description="Polar residues" evidence="1">
    <location>
        <begin position="1737"/>
        <end position="1749"/>
    </location>
</feature>
<feature type="compositionally biased region" description="Basic and acidic residues" evidence="1">
    <location>
        <begin position="1433"/>
        <end position="1450"/>
    </location>
</feature>
<feature type="region of interest" description="Disordered" evidence="1">
    <location>
        <begin position="1215"/>
        <end position="1341"/>
    </location>
</feature>
<feature type="compositionally biased region" description="Polar residues" evidence="1">
    <location>
        <begin position="1298"/>
        <end position="1323"/>
    </location>
</feature>
<feature type="compositionally biased region" description="Polar residues" evidence="1">
    <location>
        <begin position="19"/>
        <end position="60"/>
    </location>
</feature>
<feature type="compositionally biased region" description="Low complexity" evidence="1">
    <location>
        <begin position="673"/>
        <end position="689"/>
    </location>
</feature>
<feature type="region of interest" description="Disordered" evidence="1">
    <location>
        <begin position="339"/>
        <end position="450"/>
    </location>
</feature>
<feature type="region of interest" description="Disordered" evidence="1">
    <location>
        <begin position="1"/>
        <end position="134"/>
    </location>
</feature>
<protein>
    <submittedName>
        <fullName evidence="2">Uncharacterized protein</fullName>
    </submittedName>
</protein>
<feature type="compositionally biased region" description="Polar residues" evidence="1">
    <location>
        <begin position="511"/>
        <end position="520"/>
    </location>
</feature>
<dbReference type="STRING" id="401625.A0A0P1BHB3"/>
<feature type="region of interest" description="Disordered" evidence="1">
    <location>
        <begin position="465"/>
        <end position="650"/>
    </location>
</feature>
<feature type="compositionally biased region" description="Low complexity" evidence="1">
    <location>
        <begin position="1724"/>
        <end position="1736"/>
    </location>
</feature>
<feature type="compositionally biased region" description="Polar residues" evidence="1">
    <location>
        <begin position="1606"/>
        <end position="1615"/>
    </location>
</feature>
<feature type="compositionally biased region" description="Basic and acidic residues" evidence="1">
    <location>
        <begin position="1008"/>
        <end position="1024"/>
    </location>
</feature>
<feature type="compositionally biased region" description="Polar residues" evidence="1">
    <location>
        <begin position="1504"/>
        <end position="1523"/>
    </location>
</feature>
<feature type="compositionally biased region" description="Polar residues" evidence="1">
    <location>
        <begin position="1474"/>
        <end position="1486"/>
    </location>
</feature>
<organism evidence="2 3">
    <name type="scientific">Ceraceosorus bombacis</name>
    <dbReference type="NCBI Taxonomy" id="401625"/>
    <lineage>
        <taxon>Eukaryota</taxon>
        <taxon>Fungi</taxon>
        <taxon>Dikarya</taxon>
        <taxon>Basidiomycota</taxon>
        <taxon>Ustilaginomycotina</taxon>
        <taxon>Exobasidiomycetes</taxon>
        <taxon>Ceraceosorales</taxon>
        <taxon>Ceraceosoraceae</taxon>
        <taxon>Ceraceosorus</taxon>
    </lineage>
</organism>